<feature type="repeat" description="ANK" evidence="8">
    <location>
        <begin position="29"/>
        <end position="61"/>
    </location>
</feature>
<dbReference type="PANTHER" id="PTHR44329:SF298">
    <property type="entry name" value="MIXED LINEAGE KINASE DOMAIN-LIKE PROTEIN"/>
    <property type="match status" value="1"/>
</dbReference>
<reference evidence="13 14" key="1">
    <citation type="journal article" date="2013" name="Genome Biol.">
        <title>Genome of Acanthamoeba castellanii highlights extensive lateral gene transfer and early evolution of tyrosine kinase signaling.</title>
        <authorList>
            <person name="Clarke M."/>
            <person name="Lohan A.J."/>
            <person name="Liu B."/>
            <person name="Lagkouvardos I."/>
            <person name="Roy S."/>
            <person name="Zafar N."/>
            <person name="Bertelli C."/>
            <person name="Schilde C."/>
            <person name="Kianianmomeni A."/>
            <person name="Burglin T.R."/>
            <person name="Frech C."/>
            <person name="Turcotte B."/>
            <person name="Kopec K.O."/>
            <person name="Synnott J.M."/>
            <person name="Choo C."/>
            <person name="Paponov I."/>
            <person name="Finkler A."/>
            <person name="Soon Heng Tan C."/>
            <person name="Hutchins A.P."/>
            <person name="Weinmeier T."/>
            <person name="Rattei T."/>
            <person name="Chu J.S."/>
            <person name="Gimenez G."/>
            <person name="Irimia M."/>
            <person name="Rigden D.J."/>
            <person name="Fitzpatrick D.A."/>
            <person name="Lorenzo-Morales J."/>
            <person name="Bateman A."/>
            <person name="Chiu C.H."/>
            <person name="Tang P."/>
            <person name="Hegemann P."/>
            <person name="Fromm H."/>
            <person name="Raoult D."/>
            <person name="Greub G."/>
            <person name="Miranda-Saavedra D."/>
            <person name="Chen N."/>
            <person name="Nash P."/>
            <person name="Ginger M.L."/>
            <person name="Horn M."/>
            <person name="Schaap P."/>
            <person name="Caler L."/>
            <person name="Loftus B."/>
        </authorList>
    </citation>
    <scope>NUCLEOTIDE SEQUENCE [LARGE SCALE GENOMIC DNA]</scope>
    <source>
        <strain evidence="13 14">Neff</strain>
    </source>
</reference>
<dbReference type="FunFam" id="3.30.200.20:FF:000034">
    <property type="entry name" value="Kinase suppressor of Ras 1"/>
    <property type="match status" value="1"/>
</dbReference>
<feature type="region of interest" description="Disordered" evidence="11">
    <location>
        <begin position="142"/>
        <end position="176"/>
    </location>
</feature>
<dbReference type="PANTHER" id="PTHR44329">
    <property type="entry name" value="SERINE/THREONINE-PROTEIN KINASE TNNI3K-RELATED"/>
    <property type="match status" value="1"/>
</dbReference>
<dbReference type="Gene3D" id="3.30.200.20">
    <property type="entry name" value="Phosphorylase Kinase, domain 1"/>
    <property type="match status" value="1"/>
</dbReference>
<comment type="catalytic activity">
    <reaction evidence="7">
        <text>L-seryl-[protein] + ATP = O-phospho-L-seryl-[protein] + ADP + H(+)</text>
        <dbReference type="Rhea" id="RHEA:17989"/>
        <dbReference type="Rhea" id="RHEA-COMP:9863"/>
        <dbReference type="Rhea" id="RHEA-COMP:11604"/>
        <dbReference type="ChEBI" id="CHEBI:15378"/>
        <dbReference type="ChEBI" id="CHEBI:29999"/>
        <dbReference type="ChEBI" id="CHEBI:30616"/>
        <dbReference type="ChEBI" id="CHEBI:83421"/>
        <dbReference type="ChEBI" id="CHEBI:456216"/>
        <dbReference type="EC" id="2.7.11.1"/>
    </reaction>
</comment>
<dbReference type="GeneID" id="14926341"/>
<dbReference type="KEGG" id="acan:ACA1_290690"/>
<dbReference type="InterPro" id="IPR001245">
    <property type="entry name" value="Ser-Thr/Tyr_kinase_cat_dom"/>
</dbReference>
<dbReference type="AlphaFoldDB" id="L8HKU2"/>
<protein>
    <submittedName>
        <fullName evidence="13">Protein kinase domain containing protein</fullName>
    </submittedName>
</protein>
<dbReference type="SMART" id="SM00248">
    <property type="entry name" value="ANK"/>
    <property type="match status" value="2"/>
</dbReference>
<dbReference type="InterPro" id="IPR017441">
    <property type="entry name" value="Protein_kinase_ATP_BS"/>
</dbReference>
<keyword evidence="3 9" id="KW-0547">Nucleotide-binding</keyword>
<accession>L8HKU2</accession>
<evidence type="ECO:0000256" key="9">
    <source>
        <dbReference type="PROSITE-ProRule" id="PRU10141"/>
    </source>
</evidence>
<dbReference type="Gene3D" id="1.25.40.20">
    <property type="entry name" value="Ankyrin repeat-containing domain"/>
    <property type="match status" value="2"/>
</dbReference>
<dbReference type="InterPro" id="IPR051681">
    <property type="entry name" value="Ser/Thr_Kinases-Pseudokinases"/>
</dbReference>
<dbReference type="PROSITE" id="PS50297">
    <property type="entry name" value="ANK_REP_REGION"/>
    <property type="match status" value="2"/>
</dbReference>
<dbReference type="Pfam" id="PF07714">
    <property type="entry name" value="PK_Tyr_Ser-Thr"/>
    <property type="match status" value="1"/>
</dbReference>
<sequence>MEATFGQDLKKLEYLWTRGASIDCHDETNGYTPLHWAIINDKQHSVSWLLTHEAKVNAKDSMGWTPLHYAAHSSKTDVTRALLERGASPSLKNNKGKLPVDIAKSRVIAKLLKEAKDKEKGPSSRLSWFGFKATEGTSSSSALINNAAGKTATARSDGRRRYRSDRRAETEERRTKRVDLDQRERELDDLRDGLTLKEKELYLKEQELTESEQRINSKEGWVGMREKELLKLEKRVDKQKEKLVSRERALVEAEEKHRAAVQVIKWEEMKLGELLGSGAFADVYKADWRGDYVAVKVIKNQRDDDTFRLQFQQESLFLSKLRHYHVVQLMGVCVEYPHMSIVMELMSNNTLAHLLKATRRGETRIPAQLLLQLAREIAKGMNFLHMMDPPLIHRDLKVKIGDVGFMQTKDEDLREGAQDSFAGTPSYMAPECLRQEPYDQKCDVYSYGNVLWELLTQRKPWKGKKRMEIVALAGYNRDKLPMPTPHSLPEGVPQGLLEIMARCWADVPSDRPSFARILTLLPAPTSSN</sequence>
<evidence type="ECO:0000259" key="12">
    <source>
        <dbReference type="PROSITE" id="PS50011"/>
    </source>
</evidence>
<keyword evidence="8" id="KW-0040">ANK repeat</keyword>
<dbReference type="Proteomes" id="UP000011083">
    <property type="component" value="Unassembled WGS sequence"/>
</dbReference>
<dbReference type="PROSITE" id="PS50011">
    <property type="entry name" value="PROTEIN_KINASE_DOM"/>
    <property type="match status" value="1"/>
</dbReference>
<evidence type="ECO:0000256" key="4">
    <source>
        <dbReference type="ARBA" id="ARBA00022777"/>
    </source>
</evidence>
<dbReference type="OrthoDB" id="10261027at2759"/>
<dbReference type="InterPro" id="IPR036770">
    <property type="entry name" value="Ankyrin_rpt-contain_sf"/>
</dbReference>
<dbReference type="PROSITE" id="PS50088">
    <property type="entry name" value="ANK_REPEAT"/>
    <property type="match status" value="2"/>
</dbReference>
<evidence type="ECO:0000256" key="6">
    <source>
        <dbReference type="ARBA" id="ARBA00047899"/>
    </source>
</evidence>
<dbReference type="PROSITE" id="PS00107">
    <property type="entry name" value="PROTEIN_KINASE_ATP"/>
    <property type="match status" value="1"/>
</dbReference>
<feature type="binding site" evidence="9">
    <location>
        <position position="296"/>
    </location>
    <ligand>
        <name>ATP</name>
        <dbReference type="ChEBI" id="CHEBI:30616"/>
    </ligand>
</feature>
<name>L8HKU2_ACACF</name>
<dbReference type="InterPro" id="IPR000719">
    <property type="entry name" value="Prot_kinase_dom"/>
</dbReference>
<dbReference type="RefSeq" id="XP_004368048.1">
    <property type="nucleotide sequence ID" value="XM_004367991.1"/>
</dbReference>
<dbReference type="OMA" id="DIDWQDC"/>
<dbReference type="GO" id="GO:0004674">
    <property type="term" value="F:protein serine/threonine kinase activity"/>
    <property type="evidence" value="ECO:0007669"/>
    <property type="project" value="UniProtKB-EC"/>
</dbReference>
<evidence type="ECO:0000256" key="8">
    <source>
        <dbReference type="PROSITE-ProRule" id="PRU00023"/>
    </source>
</evidence>
<dbReference type="CDD" id="cd13999">
    <property type="entry name" value="STKc_MAP3K-like"/>
    <property type="match status" value="1"/>
</dbReference>
<organism evidence="13 14">
    <name type="scientific">Acanthamoeba castellanii (strain ATCC 30010 / Neff)</name>
    <dbReference type="NCBI Taxonomy" id="1257118"/>
    <lineage>
        <taxon>Eukaryota</taxon>
        <taxon>Amoebozoa</taxon>
        <taxon>Discosea</taxon>
        <taxon>Longamoebia</taxon>
        <taxon>Centramoebida</taxon>
        <taxon>Acanthamoebidae</taxon>
        <taxon>Acanthamoeba</taxon>
    </lineage>
</organism>
<keyword evidence="2" id="KW-0808">Transferase</keyword>
<feature type="coiled-coil region" evidence="10">
    <location>
        <begin position="229"/>
        <end position="256"/>
    </location>
</feature>
<evidence type="ECO:0000313" key="13">
    <source>
        <dbReference type="EMBL" id="ELR25293.1"/>
    </source>
</evidence>
<evidence type="ECO:0000256" key="5">
    <source>
        <dbReference type="ARBA" id="ARBA00022840"/>
    </source>
</evidence>
<keyword evidence="14" id="KW-1185">Reference proteome</keyword>
<evidence type="ECO:0000256" key="10">
    <source>
        <dbReference type="SAM" id="Coils"/>
    </source>
</evidence>
<proteinExistence type="inferred from homology"/>
<feature type="repeat" description="ANK" evidence="8">
    <location>
        <begin position="62"/>
        <end position="94"/>
    </location>
</feature>
<evidence type="ECO:0000256" key="3">
    <source>
        <dbReference type="ARBA" id="ARBA00022741"/>
    </source>
</evidence>
<feature type="compositionally biased region" description="Basic and acidic residues" evidence="11">
    <location>
        <begin position="165"/>
        <end position="176"/>
    </location>
</feature>
<keyword evidence="5 9" id="KW-0067">ATP-binding</keyword>
<dbReference type="Gene3D" id="1.10.510.10">
    <property type="entry name" value="Transferase(Phosphotransferase) domain 1"/>
    <property type="match status" value="1"/>
</dbReference>
<dbReference type="PIRSF" id="PIRSF000654">
    <property type="entry name" value="Integrin-linked_kinase"/>
    <property type="match status" value="1"/>
</dbReference>
<dbReference type="Pfam" id="PF12796">
    <property type="entry name" value="Ank_2"/>
    <property type="match status" value="1"/>
</dbReference>
<dbReference type="SUPFAM" id="SSF48403">
    <property type="entry name" value="Ankyrin repeat"/>
    <property type="match status" value="1"/>
</dbReference>
<evidence type="ECO:0000256" key="7">
    <source>
        <dbReference type="ARBA" id="ARBA00048679"/>
    </source>
</evidence>
<comment type="similarity">
    <text evidence="1">Belongs to the protein kinase superfamily. TKL Ser/Thr protein kinase family.</text>
</comment>
<dbReference type="EMBL" id="KB007805">
    <property type="protein sequence ID" value="ELR25293.1"/>
    <property type="molecule type" value="Genomic_DNA"/>
</dbReference>
<dbReference type="STRING" id="1257118.L8HKU2"/>
<dbReference type="InterPro" id="IPR011009">
    <property type="entry name" value="Kinase-like_dom_sf"/>
</dbReference>
<evidence type="ECO:0000256" key="11">
    <source>
        <dbReference type="SAM" id="MobiDB-lite"/>
    </source>
</evidence>
<gene>
    <name evidence="13" type="ORF">ACA1_290690</name>
</gene>
<keyword evidence="4 13" id="KW-0418">Kinase</keyword>
<feature type="domain" description="Protein kinase" evidence="12">
    <location>
        <begin position="269"/>
        <end position="528"/>
    </location>
</feature>
<comment type="catalytic activity">
    <reaction evidence="6">
        <text>L-threonyl-[protein] + ATP = O-phospho-L-threonyl-[protein] + ADP + H(+)</text>
        <dbReference type="Rhea" id="RHEA:46608"/>
        <dbReference type="Rhea" id="RHEA-COMP:11060"/>
        <dbReference type="Rhea" id="RHEA-COMP:11605"/>
        <dbReference type="ChEBI" id="CHEBI:15378"/>
        <dbReference type="ChEBI" id="CHEBI:30013"/>
        <dbReference type="ChEBI" id="CHEBI:30616"/>
        <dbReference type="ChEBI" id="CHEBI:61977"/>
        <dbReference type="ChEBI" id="CHEBI:456216"/>
        <dbReference type="EC" id="2.7.11.1"/>
    </reaction>
</comment>
<dbReference type="GO" id="GO:0005524">
    <property type="term" value="F:ATP binding"/>
    <property type="evidence" value="ECO:0007669"/>
    <property type="project" value="UniProtKB-UniRule"/>
</dbReference>
<evidence type="ECO:0000313" key="14">
    <source>
        <dbReference type="Proteomes" id="UP000011083"/>
    </source>
</evidence>
<dbReference type="InterPro" id="IPR002110">
    <property type="entry name" value="Ankyrin_rpt"/>
</dbReference>
<dbReference type="SUPFAM" id="SSF56112">
    <property type="entry name" value="Protein kinase-like (PK-like)"/>
    <property type="match status" value="1"/>
</dbReference>
<dbReference type="VEuPathDB" id="AmoebaDB:ACA1_290690"/>
<evidence type="ECO:0000256" key="2">
    <source>
        <dbReference type="ARBA" id="ARBA00022679"/>
    </source>
</evidence>
<evidence type="ECO:0000256" key="1">
    <source>
        <dbReference type="ARBA" id="ARBA00005843"/>
    </source>
</evidence>
<keyword evidence="10" id="KW-0175">Coiled coil</keyword>